<dbReference type="EC" id="2.5.1.58" evidence="2 9"/>
<evidence type="ECO:0000313" key="11">
    <source>
        <dbReference type="EMBL" id="KAK4527536.1"/>
    </source>
</evidence>
<dbReference type="Pfam" id="PF00432">
    <property type="entry name" value="Prenyltrans"/>
    <property type="match status" value="1"/>
</dbReference>
<dbReference type="GO" id="GO:0097354">
    <property type="term" value="P:prenylation"/>
    <property type="evidence" value="ECO:0007669"/>
    <property type="project" value="UniProtKB-UniRule"/>
</dbReference>
<feature type="domain" description="Prenyltransferase alpha-alpha toroid" evidence="10">
    <location>
        <begin position="53"/>
        <end position="381"/>
    </location>
</feature>
<name>A0AAV9IJY9_9RHOD</name>
<reference evidence="11 12" key="1">
    <citation type="submission" date="2022-07" db="EMBL/GenBank/DDBJ databases">
        <title>Genome-wide signatures of adaptation to extreme environments.</title>
        <authorList>
            <person name="Cho C.H."/>
            <person name="Yoon H.S."/>
        </authorList>
    </citation>
    <scope>NUCLEOTIDE SEQUENCE [LARGE SCALE GENOMIC DNA]</scope>
    <source>
        <strain evidence="11 12">108.79 E11</strain>
    </source>
</reference>
<dbReference type="Proteomes" id="UP001300502">
    <property type="component" value="Unassembled WGS sequence"/>
</dbReference>
<evidence type="ECO:0000256" key="9">
    <source>
        <dbReference type="RuleBase" id="RU365056"/>
    </source>
</evidence>
<comment type="subunit">
    <text evidence="9">Heterodimer of an alpha and a beta subunit.</text>
</comment>
<evidence type="ECO:0000256" key="3">
    <source>
        <dbReference type="ARBA" id="ARBA00015798"/>
    </source>
</evidence>
<dbReference type="InterPro" id="IPR045089">
    <property type="entry name" value="PGGT1B-like"/>
</dbReference>
<keyword evidence="7" id="KW-0677">Repeat</keyword>
<evidence type="ECO:0000256" key="7">
    <source>
        <dbReference type="ARBA" id="ARBA00022737"/>
    </source>
</evidence>
<dbReference type="Gene3D" id="1.50.10.20">
    <property type="match status" value="1"/>
</dbReference>
<dbReference type="EMBL" id="JANCYU010000053">
    <property type="protein sequence ID" value="KAK4527536.1"/>
    <property type="molecule type" value="Genomic_DNA"/>
</dbReference>
<keyword evidence="12" id="KW-1185">Reference proteome</keyword>
<dbReference type="SUPFAM" id="SSF48239">
    <property type="entry name" value="Terpenoid cyclases/Protein prenyltransferases"/>
    <property type="match status" value="1"/>
</dbReference>
<evidence type="ECO:0000313" key="12">
    <source>
        <dbReference type="Proteomes" id="UP001300502"/>
    </source>
</evidence>
<keyword evidence="8 9" id="KW-0862">Zinc</keyword>
<comment type="caution">
    <text evidence="11">The sequence shown here is derived from an EMBL/GenBank/DDBJ whole genome shotgun (WGS) entry which is preliminary data.</text>
</comment>
<dbReference type="GO" id="GO:0005965">
    <property type="term" value="C:protein farnesyltransferase complex"/>
    <property type="evidence" value="ECO:0007669"/>
    <property type="project" value="UniProtKB-UniRule"/>
</dbReference>
<dbReference type="InterPro" id="IPR026872">
    <property type="entry name" value="FTB"/>
</dbReference>
<dbReference type="InterPro" id="IPR001330">
    <property type="entry name" value="Prenyltrans"/>
</dbReference>
<evidence type="ECO:0000256" key="4">
    <source>
        <dbReference type="ARBA" id="ARBA00022602"/>
    </source>
</evidence>
<evidence type="ECO:0000256" key="2">
    <source>
        <dbReference type="ARBA" id="ARBA00012702"/>
    </source>
</evidence>
<keyword evidence="4 9" id="KW-0637">Prenyltransferase</keyword>
<comment type="similarity">
    <text evidence="1 9">Belongs to the protein prenyltransferase subunit beta family.</text>
</comment>
<dbReference type="PANTHER" id="PTHR11774:SF6">
    <property type="entry name" value="PROTEIN FARNESYLTRANSFERASE SUBUNIT BETA"/>
    <property type="match status" value="1"/>
</dbReference>
<evidence type="ECO:0000256" key="1">
    <source>
        <dbReference type="ARBA" id="ARBA00010497"/>
    </source>
</evidence>
<evidence type="ECO:0000256" key="5">
    <source>
        <dbReference type="ARBA" id="ARBA00022679"/>
    </source>
</evidence>
<evidence type="ECO:0000256" key="6">
    <source>
        <dbReference type="ARBA" id="ARBA00022723"/>
    </source>
</evidence>
<comment type="function">
    <text evidence="9">Catalyzes the transfer of a farnesyl moiety from farnesyl diphosphate to a cysteine at the fourth position from the C-terminus of several proteins. The beta subunit is responsible for peptide-binding.</text>
</comment>
<protein>
    <recommendedName>
        <fullName evidence="3 9">Protein farnesyltransferase subunit beta</fullName>
        <shortName evidence="9">FTase-beta</shortName>
        <ecNumber evidence="2 9">2.5.1.58</ecNumber>
    </recommendedName>
</protein>
<keyword evidence="5 9" id="KW-0808">Transferase</keyword>
<comment type="cofactor">
    <cofactor evidence="9">
        <name>Zn(2+)</name>
        <dbReference type="ChEBI" id="CHEBI:29105"/>
    </cofactor>
    <text evidence="9">Binds 1 zinc ion per subunit.</text>
</comment>
<gene>
    <name evidence="11" type="ORF">GAYE_SCF41G5459</name>
</gene>
<proteinExistence type="inferred from homology"/>
<dbReference type="AlphaFoldDB" id="A0AAV9IJY9"/>
<sequence>MSETEWKLSSRDLESLYLQNEDTYPTETYLLQRQVERSILKIEHDKLRGEDRLNRDEHREYLHQSLQQLPTSYQALDASQPWLCYWIVHALDLLGDKPTEEEAKGIVEHLSSCQSPHGGFGGGYGQVAHLATTYAAVCALCIVGTPEALQVIQLDKLYNWILSLKNEDGSFRVTEQGESDVRGLYCALAVAYICGLLTHELVENCSTYISSLQSFDGGLGGEPFNEGHGGYSYCGFAALCILNEYWQATENQSVPHSLDIKRLQFWVINRQLELEGGFQGRVNKLVDSCYSFWQGGLIALIDYWIRKHSQSDQVSFKFSGEDLERYLLRYCQCRGGGFRDKPGKPRDLYHTCYALSGLSVAHQNLKESRSSLLPKINYLVNIRVERWEFAAAYFGNKNSLTS</sequence>
<comment type="catalytic activity">
    <reaction evidence="9">
        <text>L-cysteinyl-[protein] + (2E,6E)-farnesyl diphosphate = S-(2E,6E)-farnesyl-L-cysteinyl-[protein] + diphosphate</text>
        <dbReference type="Rhea" id="RHEA:13345"/>
        <dbReference type="Rhea" id="RHEA-COMP:10131"/>
        <dbReference type="Rhea" id="RHEA-COMP:11535"/>
        <dbReference type="ChEBI" id="CHEBI:29950"/>
        <dbReference type="ChEBI" id="CHEBI:33019"/>
        <dbReference type="ChEBI" id="CHEBI:86019"/>
        <dbReference type="ChEBI" id="CHEBI:175763"/>
    </reaction>
</comment>
<dbReference type="GO" id="GO:0004660">
    <property type="term" value="F:protein farnesyltransferase activity"/>
    <property type="evidence" value="ECO:0007669"/>
    <property type="project" value="UniProtKB-UniRule"/>
</dbReference>
<dbReference type="CDD" id="cd02893">
    <property type="entry name" value="FTase"/>
    <property type="match status" value="1"/>
</dbReference>
<organism evidence="11 12">
    <name type="scientific">Galdieria yellowstonensis</name>
    <dbReference type="NCBI Taxonomy" id="3028027"/>
    <lineage>
        <taxon>Eukaryota</taxon>
        <taxon>Rhodophyta</taxon>
        <taxon>Bangiophyceae</taxon>
        <taxon>Galdieriales</taxon>
        <taxon>Galdieriaceae</taxon>
        <taxon>Galdieria</taxon>
    </lineage>
</organism>
<evidence type="ECO:0000259" key="10">
    <source>
        <dbReference type="Pfam" id="PF00432"/>
    </source>
</evidence>
<dbReference type="GO" id="GO:0008270">
    <property type="term" value="F:zinc ion binding"/>
    <property type="evidence" value="ECO:0007669"/>
    <property type="project" value="UniProtKB-UniRule"/>
</dbReference>
<keyword evidence="6 9" id="KW-0479">Metal-binding</keyword>
<dbReference type="InterPro" id="IPR008930">
    <property type="entry name" value="Terpenoid_cyclase/PrenylTrfase"/>
</dbReference>
<evidence type="ECO:0000256" key="8">
    <source>
        <dbReference type="ARBA" id="ARBA00022833"/>
    </source>
</evidence>
<dbReference type="PANTHER" id="PTHR11774">
    <property type="entry name" value="GERANYLGERANYL TRANSFERASE TYPE BETA SUBUNIT"/>
    <property type="match status" value="1"/>
</dbReference>
<accession>A0AAV9IJY9</accession>